<dbReference type="Pfam" id="PF13472">
    <property type="entry name" value="Lipase_GDSL_2"/>
    <property type="match status" value="1"/>
</dbReference>
<dbReference type="Gene3D" id="3.40.50.12700">
    <property type="match status" value="1"/>
</dbReference>
<feature type="domain" description="SGNH hydrolase-type esterase" evidence="2">
    <location>
        <begin position="56"/>
        <end position="188"/>
    </location>
</feature>
<evidence type="ECO:0000256" key="1">
    <source>
        <dbReference type="SAM" id="MobiDB-lite"/>
    </source>
</evidence>
<accession>A0AAD9J3P9</accession>
<proteinExistence type="predicted"/>
<dbReference type="SUPFAM" id="SSF52266">
    <property type="entry name" value="SGNH hydrolase"/>
    <property type="match status" value="1"/>
</dbReference>
<feature type="region of interest" description="Disordered" evidence="1">
    <location>
        <begin position="200"/>
        <end position="221"/>
    </location>
</feature>
<feature type="compositionally biased region" description="Basic residues" evidence="1">
    <location>
        <begin position="205"/>
        <end position="217"/>
    </location>
</feature>
<evidence type="ECO:0000313" key="3">
    <source>
        <dbReference type="EMBL" id="KAK2145055.1"/>
    </source>
</evidence>
<gene>
    <name evidence="3" type="ORF">NP493_4043g00002</name>
</gene>
<evidence type="ECO:0000313" key="4">
    <source>
        <dbReference type="Proteomes" id="UP001209878"/>
    </source>
</evidence>
<evidence type="ECO:0000259" key="2">
    <source>
        <dbReference type="Pfam" id="PF13472"/>
    </source>
</evidence>
<feature type="compositionally biased region" description="Basic and acidic residues" evidence="1">
    <location>
        <begin position="1"/>
        <end position="23"/>
    </location>
</feature>
<organism evidence="3 4">
    <name type="scientific">Ridgeia piscesae</name>
    <name type="common">Tubeworm</name>
    <dbReference type="NCBI Taxonomy" id="27915"/>
    <lineage>
        <taxon>Eukaryota</taxon>
        <taxon>Metazoa</taxon>
        <taxon>Spiralia</taxon>
        <taxon>Lophotrochozoa</taxon>
        <taxon>Annelida</taxon>
        <taxon>Polychaeta</taxon>
        <taxon>Sedentaria</taxon>
        <taxon>Canalipalpata</taxon>
        <taxon>Sabellida</taxon>
        <taxon>Siboglinidae</taxon>
        <taxon>Ridgeia</taxon>
    </lineage>
</organism>
<name>A0AAD9J3P9_RIDPI</name>
<feature type="region of interest" description="Disordered" evidence="1">
    <location>
        <begin position="1"/>
        <end position="34"/>
    </location>
</feature>
<dbReference type="Proteomes" id="UP001209878">
    <property type="component" value="Unassembled WGS sequence"/>
</dbReference>
<keyword evidence="4" id="KW-1185">Reference proteome</keyword>
<dbReference type="Gene3D" id="3.40.50.12690">
    <property type="match status" value="1"/>
</dbReference>
<reference evidence="3" key="1">
    <citation type="journal article" date="2023" name="Mol. Biol. Evol.">
        <title>Third-Generation Sequencing Reveals the Adaptive Role of the Epigenome in Three Deep-Sea Polychaetes.</title>
        <authorList>
            <person name="Perez M."/>
            <person name="Aroh O."/>
            <person name="Sun Y."/>
            <person name="Lan Y."/>
            <person name="Juniper S.K."/>
            <person name="Young C.R."/>
            <person name="Angers B."/>
            <person name="Qian P.Y."/>
        </authorList>
    </citation>
    <scope>NUCLEOTIDE SEQUENCE</scope>
    <source>
        <strain evidence="3">R07B-5</strain>
    </source>
</reference>
<dbReference type="InterPro" id="IPR013830">
    <property type="entry name" value="SGNH_hydro"/>
</dbReference>
<dbReference type="AlphaFoldDB" id="A0AAD9J3P9"/>
<dbReference type="EMBL" id="JAODUO010004030">
    <property type="protein sequence ID" value="KAK2145055.1"/>
    <property type="molecule type" value="Genomic_DNA"/>
</dbReference>
<sequence>MGEQSQEIRRLREDIATSKRQDGDADSNDGGPQAVTLLVGNSLLRDVRVDKTSSGNPVKIRRKSGATLADIEQMIDDAAKTETIDEIFIVGGTHETTSDVSAANIKENIAQLLRKAKTLTPTITVSSVLPSKRRANPDRRADVNMKTKEACNEVDVKFVDNDANFTFRNGAADDAAFQRDGLHLSESGVGRLLLNLSIPEQPPKQNKRQHQQQHRHVSNATNHDRLPIARVAPDGKWSNVVLVCRWASVPNAVRRTTSLPPADTLTKCCVVSAGNEDIKKSITPVIRKWA</sequence>
<protein>
    <recommendedName>
        <fullName evidence="2">SGNH hydrolase-type esterase domain-containing protein</fullName>
    </recommendedName>
</protein>
<comment type="caution">
    <text evidence="3">The sequence shown here is derived from an EMBL/GenBank/DDBJ whole genome shotgun (WGS) entry which is preliminary data.</text>
</comment>